<keyword evidence="4" id="KW-1185">Reference proteome</keyword>
<dbReference type="Proteomes" id="UP000243459">
    <property type="component" value="Unassembled WGS sequence"/>
</dbReference>
<protein>
    <recommendedName>
        <fullName evidence="2">Exocyst complex subunit EXOC6/Sec15 C-terminal domain-containing protein</fullName>
    </recommendedName>
</protein>
<dbReference type="EMBL" id="KV863683">
    <property type="protein sequence ID" value="ONK55202.1"/>
    <property type="molecule type" value="Genomic_DNA"/>
</dbReference>
<dbReference type="InterPro" id="IPR046361">
    <property type="entry name" value="EXOC6/Sec15_C"/>
</dbReference>
<dbReference type="GO" id="GO:0090522">
    <property type="term" value="P:vesicle tethering involved in exocytosis"/>
    <property type="evidence" value="ECO:0007669"/>
    <property type="project" value="InterPro"/>
</dbReference>
<feature type="domain" description="Exocyst complex subunit EXOC6/Sec15 C-terminal" evidence="2">
    <location>
        <begin position="40"/>
        <end position="167"/>
    </location>
</feature>
<dbReference type="GO" id="GO:0006893">
    <property type="term" value="P:Golgi to plasma membrane transport"/>
    <property type="evidence" value="ECO:0007669"/>
    <property type="project" value="TreeGrafter"/>
</dbReference>
<evidence type="ECO:0000313" key="3">
    <source>
        <dbReference type="EMBL" id="ONK55202.1"/>
    </source>
</evidence>
<keyword evidence="1" id="KW-0175">Coiled coil</keyword>
<dbReference type="GO" id="GO:0006886">
    <property type="term" value="P:intracellular protein transport"/>
    <property type="evidence" value="ECO:0007669"/>
    <property type="project" value="InterPro"/>
</dbReference>
<evidence type="ECO:0000259" key="2">
    <source>
        <dbReference type="Pfam" id="PF04091"/>
    </source>
</evidence>
<proteinExistence type="predicted"/>
<evidence type="ECO:0000256" key="1">
    <source>
        <dbReference type="ARBA" id="ARBA00023054"/>
    </source>
</evidence>
<dbReference type="Gene3D" id="1.20.58.670">
    <property type="entry name" value="Dsl1p vesicle tethering complex, Tip20p subunit, domain D"/>
    <property type="match status" value="1"/>
</dbReference>
<dbReference type="PANTHER" id="PTHR12702">
    <property type="entry name" value="SEC15"/>
    <property type="match status" value="1"/>
</dbReference>
<organism evidence="3 4">
    <name type="scientific">Asparagus officinalis</name>
    <name type="common">Garden asparagus</name>
    <dbReference type="NCBI Taxonomy" id="4686"/>
    <lineage>
        <taxon>Eukaryota</taxon>
        <taxon>Viridiplantae</taxon>
        <taxon>Streptophyta</taxon>
        <taxon>Embryophyta</taxon>
        <taxon>Tracheophyta</taxon>
        <taxon>Spermatophyta</taxon>
        <taxon>Magnoliopsida</taxon>
        <taxon>Liliopsida</taxon>
        <taxon>Asparagales</taxon>
        <taxon>Asparagaceae</taxon>
        <taxon>Asparagoideae</taxon>
        <taxon>Asparagus</taxon>
    </lineage>
</organism>
<name>A0A1R3L6G4_ASPOF</name>
<dbReference type="PANTHER" id="PTHR12702:SF0">
    <property type="entry name" value="EXOCYST COMPLEX COMPONENT 6"/>
    <property type="match status" value="1"/>
</dbReference>
<dbReference type="GO" id="GO:0016020">
    <property type="term" value="C:membrane"/>
    <property type="evidence" value="ECO:0007669"/>
    <property type="project" value="TreeGrafter"/>
</dbReference>
<dbReference type="Gramene" id="ONK55202">
    <property type="protein sequence ID" value="ONK55202"/>
    <property type="gene ID" value="A4U43_UnF6550"/>
</dbReference>
<dbReference type="Pfam" id="PF04091">
    <property type="entry name" value="Sec15_C"/>
    <property type="match status" value="1"/>
</dbReference>
<accession>A0A1R3L6G4</accession>
<dbReference type="InterPro" id="IPR042044">
    <property type="entry name" value="EXOC6PINT-1/Sec15/Tip20_C_dom2"/>
</dbReference>
<dbReference type="InterPro" id="IPR007225">
    <property type="entry name" value="EXOC6/Sec15"/>
</dbReference>
<evidence type="ECO:0000313" key="4">
    <source>
        <dbReference type="Proteomes" id="UP000243459"/>
    </source>
</evidence>
<reference evidence="4" key="1">
    <citation type="journal article" date="2017" name="Nat. Commun.">
        <title>The asparagus genome sheds light on the origin and evolution of a young Y chromosome.</title>
        <authorList>
            <person name="Harkess A."/>
            <person name="Zhou J."/>
            <person name="Xu C."/>
            <person name="Bowers J.E."/>
            <person name="Van der Hulst R."/>
            <person name="Ayyampalayam S."/>
            <person name="Mercati F."/>
            <person name="Riccardi P."/>
            <person name="McKain M.R."/>
            <person name="Kakrana A."/>
            <person name="Tang H."/>
            <person name="Ray J."/>
            <person name="Groenendijk J."/>
            <person name="Arikit S."/>
            <person name="Mathioni S.M."/>
            <person name="Nakano M."/>
            <person name="Shan H."/>
            <person name="Telgmann-Rauber A."/>
            <person name="Kanno A."/>
            <person name="Yue Z."/>
            <person name="Chen H."/>
            <person name="Li W."/>
            <person name="Chen Y."/>
            <person name="Xu X."/>
            <person name="Zhang Y."/>
            <person name="Luo S."/>
            <person name="Chen H."/>
            <person name="Gao J."/>
            <person name="Mao Z."/>
            <person name="Pires J.C."/>
            <person name="Luo M."/>
            <person name="Kudrna D."/>
            <person name="Wing R.A."/>
            <person name="Meyers B.C."/>
            <person name="Yi K."/>
            <person name="Kong H."/>
            <person name="Lavrijsen P."/>
            <person name="Sunseri F."/>
            <person name="Falavigna A."/>
            <person name="Ye Y."/>
            <person name="Leebens-Mack J.H."/>
            <person name="Chen G."/>
        </authorList>
    </citation>
    <scope>NUCLEOTIDE SEQUENCE [LARGE SCALE GENOMIC DNA]</scope>
    <source>
        <strain evidence="4">cv. DH0086</strain>
    </source>
</reference>
<dbReference type="GO" id="GO:0000145">
    <property type="term" value="C:exocyst"/>
    <property type="evidence" value="ECO:0007669"/>
    <property type="project" value="TreeGrafter"/>
</dbReference>
<dbReference type="AlphaFoldDB" id="A0A1R3L6G4"/>
<gene>
    <name evidence="3" type="ORF">A4U43_UnF6550</name>
</gene>
<sequence>MTPRRTPVNLAALSRILSCPRLLRRPPRHRRTTSTSPTNNLDTLLSSAQQIFPLEALYKLVTGALDHISDSIVTAFLSEDVKRFTLSAVTGVDSDLKKLEAFAEESFRSTGLSDLKKNWGFKDCLRESRQLINLLPSNQPENFMNPVIRQKNYGALDYKKVASICEKFRDSPDRLFGSLSNWNAKTNAWKKSMDMLKKRLKDFN</sequence>